<organism evidence="2 3">
    <name type="scientific">Nocardia flavorosea</name>
    <dbReference type="NCBI Taxonomy" id="53429"/>
    <lineage>
        <taxon>Bacteria</taxon>
        <taxon>Bacillati</taxon>
        <taxon>Actinomycetota</taxon>
        <taxon>Actinomycetes</taxon>
        <taxon>Mycobacteriales</taxon>
        <taxon>Nocardiaceae</taxon>
        <taxon>Nocardia</taxon>
    </lineage>
</organism>
<dbReference type="RefSeq" id="WP_062978751.1">
    <property type="nucleotide sequence ID" value="NZ_JAAXOT010000011.1"/>
</dbReference>
<dbReference type="GO" id="GO:0016787">
    <property type="term" value="F:hydrolase activity"/>
    <property type="evidence" value="ECO:0007669"/>
    <property type="project" value="UniProtKB-KW"/>
</dbReference>
<keyword evidence="2" id="KW-0378">Hydrolase</keyword>
<evidence type="ECO:0000313" key="3">
    <source>
        <dbReference type="Proteomes" id="UP000570678"/>
    </source>
</evidence>
<proteinExistence type="predicted"/>
<gene>
    <name evidence="2" type="ORF">HGA15_21120</name>
</gene>
<sequence>MREQWLSVPSGVRVCYTDFGVTGIPVLALHGTFGRGRIFAGLARELAGVARIIAPDQRGHGRTDRRESYTCADFVADAAGLLEQLELAPVVVLGHSRGGITAYQLAARYPELVAGLVIEDVGPVMQQPEIADPVLPVRGWPAIAATEADLAAALRARGIPDASYFLQSSVTTPDGRCRFLFDWEDMMAVQLSGVGDWWADWLGSTCPALVVRGERSSMLPPRLAARMAAQRRGTRLVEIAGAGHWVHDDAAPAMAAAISDFLADPATGLGAVRALRSPGG</sequence>
<dbReference type="EMBL" id="JAAXOT010000011">
    <property type="protein sequence ID" value="NKY58599.1"/>
    <property type="molecule type" value="Genomic_DNA"/>
</dbReference>
<dbReference type="InterPro" id="IPR000073">
    <property type="entry name" value="AB_hydrolase_1"/>
</dbReference>
<dbReference type="Pfam" id="PF12697">
    <property type="entry name" value="Abhydrolase_6"/>
    <property type="match status" value="1"/>
</dbReference>
<protein>
    <submittedName>
        <fullName evidence="2">Alpha/beta hydrolase</fullName>
    </submittedName>
</protein>
<reference evidence="2 3" key="1">
    <citation type="submission" date="2020-04" db="EMBL/GenBank/DDBJ databases">
        <title>MicrobeNet Type strains.</title>
        <authorList>
            <person name="Nicholson A.C."/>
        </authorList>
    </citation>
    <scope>NUCLEOTIDE SEQUENCE [LARGE SCALE GENOMIC DNA]</scope>
    <source>
        <strain evidence="2 3">JCM 3332</strain>
    </source>
</reference>
<dbReference type="InterPro" id="IPR000639">
    <property type="entry name" value="Epox_hydrolase-like"/>
</dbReference>
<dbReference type="PANTHER" id="PTHR43194">
    <property type="entry name" value="HYDROLASE ALPHA/BETA FOLD FAMILY"/>
    <property type="match status" value="1"/>
</dbReference>
<accession>A0A846YNT6</accession>
<dbReference type="InterPro" id="IPR050228">
    <property type="entry name" value="Carboxylesterase_BioH"/>
</dbReference>
<dbReference type="Proteomes" id="UP000570678">
    <property type="component" value="Unassembled WGS sequence"/>
</dbReference>
<keyword evidence="3" id="KW-1185">Reference proteome</keyword>
<evidence type="ECO:0000259" key="1">
    <source>
        <dbReference type="Pfam" id="PF12697"/>
    </source>
</evidence>
<feature type="domain" description="AB hydrolase-1" evidence="1">
    <location>
        <begin position="26"/>
        <end position="256"/>
    </location>
</feature>
<dbReference type="PANTHER" id="PTHR43194:SF2">
    <property type="entry name" value="PEROXISOMAL MEMBRANE PROTEIN LPX1"/>
    <property type="match status" value="1"/>
</dbReference>
<dbReference type="Gene3D" id="3.40.50.1820">
    <property type="entry name" value="alpha/beta hydrolase"/>
    <property type="match status" value="1"/>
</dbReference>
<dbReference type="InterPro" id="IPR029058">
    <property type="entry name" value="AB_hydrolase_fold"/>
</dbReference>
<name>A0A846YNT6_9NOCA</name>
<dbReference type="PRINTS" id="PR00412">
    <property type="entry name" value="EPOXHYDRLASE"/>
</dbReference>
<comment type="caution">
    <text evidence="2">The sequence shown here is derived from an EMBL/GenBank/DDBJ whole genome shotgun (WGS) entry which is preliminary data.</text>
</comment>
<dbReference type="AlphaFoldDB" id="A0A846YNT6"/>
<evidence type="ECO:0000313" key="2">
    <source>
        <dbReference type="EMBL" id="NKY58599.1"/>
    </source>
</evidence>
<dbReference type="SUPFAM" id="SSF53474">
    <property type="entry name" value="alpha/beta-Hydrolases"/>
    <property type="match status" value="1"/>
</dbReference>
<dbReference type="PRINTS" id="PR00111">
    <property type="entry name" value="ABHYDROLASE"/>
</dbReference>